<protein>
    <submittedName>
        <fullName evidence="3">Uncharacterized protein</fullName>
    </submittedName>
</protein>
<dbReference type="Proteomes" id="UP001054857">
    <property type="component" value="Unassembled WGS sequence"/>
</dbReference>
<name>A0AAD3DT80_9CHLO</name>
<feature type="compositionally biased region" description="Pro residues" evidence="1">
    <location>
        <begin position="95"/>
        <end position="104"/>
    </location>
</feature>
<feature type="non-terminal residue" evidence="3">
    <location>
        <position position="1"/>
    </location>
</feature>
<feature type="region of interest" description="Disordered" evidence="1">
    <location>
        <begin position="47"/>
        <end position="104"/>
    </location>
</feature>
<gene>
    <name evidence="3" type="ORF">Agub_g7728</name>
</gene>
<evidence type="ECO:0000313" key="3">
    <source>
        <dbReference type="EMBL" id="GFR46197.1"/>
    </source>
</evidence>
<evidence type="ECO:0000256" key="1">
    <source>
        <dbReference type="SAM" id="MobiDB-lite"/>
    </source>
</evidence>
<dbReference type="EMBL" id="BMAR01000013">
    <property type="protein sequence ID" value="GFR46197.1"/>
    <property type="molecule type" value="Genomic_DNA"/>
</dbReference>
<dbReference type="AlphaFoldDB" id="A0AAD3DT80"/>
<keyword evidence="2" id="KW-0732">Signal</keyword>
<feature type="signal peptide" evidence="2">
    <location>
        <begin position="1"/>
        <end position="25"/>
    </location>
</feature>
<evidence type="ECO:0000313" key="4">
    <source>
        <dbReference type="Proteomes" id="UP001054857"/>
    </source>
</evidence>
<comment type="caution">
    <text evidence="3">The sequence shown here is derived from an EMBL/GenBank/DDBJ whole genome shotgun (WGS) entry which is preliminary data.</text>
</comment>
<evidence type="ECO:0000256" key="2">
    <source>
        <dbReference type="SAM" id="SignalP"/>
    </source>
</evidence>
<feature type="chain" id="PRO_5042085101" evidence="2">
    <location>
        <begin position="26"/>
        <end position="104"/>
    </location>
</feature>
<keyword evidence="4" id="KW-1185">Reference proteome</keyword>
<sequence length="104" mass="10909">MLPRPQARQGVICCAVLFVIIAGLAQSFAAGAQGPYGYEYPSLPSQWGGNGPGYPTASPPPFLEEPNEAYGSSPPPGTYSLRPPLQPPTYRTSPTEPPSLSPPP</sequence>
<reference evidence="3 4" key="1">
    <citation type="journal article" date="2021" name="Sci. Rep.">
        <title>Genome sequencing of the multicellular alga Astrephomene provides insights into convergent evolution of germ-soma differentiation.</title>
        <authorList>
            <person name="Yamashita S."/>
            <person name="Yamamoto K."/>
            <person name="Matsuzaki R."/>
            <person name="Suzuki S."/>
            <person name="Yamaguchi H."/>
            <person name="Hirooka S."/>
            <person name="Minakuchi Y."/>
            <person name="Miyagishima S."/>
            <person name="Kawachi M."/>
            <person name="Toyoda A."/>
            <person name="Nozaki H."/>
        </authorList>
    </citation>
    <scope>NUCLEOTIDE SEQUENCE [LARGE SCALE GENOMIC DNA]</scope>
    <source>
        <strain evidence="3 4">NIES-4017</strain>
    </source>
</reference>
<organism evidence="3 4">
    <name type="scientific">Astrephomene gubernaculifera</name>
    <dbReference type="NCBI Taxonomy" id="47775"/>
    <lineage>
        <taxon>Eukaryota</taxon>
        <taxon>Viridiplantae</taxon>
        <taxon>Chlorophyta</taxon>
        <taxon>core chlorophytes</taxon>
        <taxon>Chlorophyceae</taxon>
        <taxon>CS clade</taxon>
        <taxon>Chlamydomonadales</taxon>
        <taxon>Astrephomenaceae</taxon>
        <taxon>Astrephomene</taxon>
    </lineage>
</organism>
<proteinExistence type="predicted"/>
<accession>A0AAD3DT80</accession>